<evidence type="ECO:0000256" key="2">
    <source>
        <dbReference type="SAM" id="SignalP"/>
    </source>
</evidence>
<organism evidence="3 4">
    <name type="scientific">Pulveribacter suum</name>
    <dbReference type="NCBI Taxonomy" id="2116657"/>
    <lineage>
        <taxon>Bacteria</taxon>
        <taxon>Pseudomonadati</taxon>
        <taxon>Pseudomonadota</taxon>
        <taxon>Betaproteobacteria</taxon>
        <taxon>Burkholderiales</taxon>
        <taxon>Comamonadaceae</taxon>
        <taxon>Pulveribacter</taxon>
    </lineage>
</organism>
<proteinExistence type="predicted"/>
<dbReference type="KEGG" id="melm:C7H73_09510"/>
<accession>A0A2P1NLD6</accession>
<dbReference type="RefSeq" id="WP_106846425.1">
    <property type="nucleotide sequence ID" value="NZ_CP027792.1"/>
</dbReference>
<gene>
    <name evidence="3" type="ORF">C7H73_09510</name>
</gene>
<feature type="chain" id="PRO_5015155391" description="Methyltransferase" evidence="2">
    <location>
        <begin position="26"/>
        <end position="66"/>
    </location>
</feature>
<evidence type="ECO:0000313" key="3">
    <source>
        <dbReference type="EMBL" id="AVP57872.1"/>
    </source>
</evidence>
<keyword evidence="1" id="KW-1133">Transmembrane helix</keyword>
<feature type="signal peptide" evidence="2">
    <location>
        <begin position="1"/>
        <end position="25"/>
    </location>
</feature>
<reference evidence="4" key="1">
    <citation type="submission" date="2018-03" db="EMBL/GenBank/DDBJ databases">
        <title>Genome sequencing of Melaminivora sp. strain SC2-7.</title>
        <authorList>
            <person name="Kim S.-J."/>
            <person name="Heo J."/>
            <person name="Ahn J.-H."/>
            <person name="Kwon S.-W."/>
        </authorList>
    </citation>
    <scope>NUCLEOTIDE SEQUENCE [LARGE SCALE GENOMIC DNA]</scope>
    <source>
        <strain evidence="4">SC2-7</strain>
    </source>
</reference>
<evidence type="ECO:0000313" key="4">
    <source>
        <dbReference type="Proteomes" id="UP000241829"/>
    </source>
</evidence>
<dbReference type="Proteomes" id="UP000241829">
    <property type="component" value="Chromosome"/>
</dbReference>
<evidence type="ECO:0008006" key="5">
    <source>
        <dbReference type="Google" id="ProtNLM"/>
    </source>
</evidence>
<dbReference type="InterPro" id="IPR008020">
    <property type="entry name" value="G8P"/>
</dbReference>
<dbReference type="Pfam" id="PF05356">
    <property type="entry name" value="Phage_Coat_B"/>
    <property type="match status" value="1"/>
</dbReference>
<protein>
    <recommendedName>
        <fullName evidence="5">Methyltransferase</fullName>
    </recommendedName>
</protein>
<sequence>MTKSVKARLALIPAALVATVGTAHAEIPAGVTAALDSLSADALTVAGIVLAAVVAVYAFKFIRKGL</sequence>
<name>A0A2P1NLD6_9BURK</name>
<dbReference type="EMBL" id="CP027792">
    <property type="protein sequence ID" value="AVP57872.1"/>
    <property type="molecule type" value="Genomic_DNA"/>
</dbReference>
<keyword evidence="2" id="KW-0732">Signal</keyword>
<keyword evidence="1" id="KW-0472">Membrane</keyword>
<feature type="transmembrane region" description="Helical" evidence="1">
    <location>
        <begin position="41"/>
        <end position="59"/>
    </location>
</feature>
<dbReference type="AlphaFoldDB" id="A0A2P1NLD6"/>
<keyword evidence="4" id="KW-1185">Reference proteome</keyword>
<keyword evidence="1" id="KW-0812">Transmembrane</keyword>
<evidence type="ECO:0000256" key="1">
    <source>
        <dbReference type="SAM" id="Phobius"/>
    </source>
</evidence>